<protein>
    <submittedName>
        <fullName evidence="6">Rho GDP-dissociation inhibitor 1-like</fullName>
    </submittedName>
</protein>
<dbReference type="PANTHER" id="PTHR10980">
    <property type="entry name" value="RHO GDP-DISSOCIATION INHIBITOR"/>
    <property type="match status" value="1"/>
</dbReference>
<sequence>MASDPQEISPHAEEEIEETPGYKPPAEKSLAEIQQLDDEDESLKKYKETLLGTNLATGIDDPRKVIVEKMCLVVEGRPDVELALTGDLSVLKSSPFVIKEGTEYRIKILFRIQHEIVCGLKYHQLTYRKGIRVDKTHFMVGSYGPKAELQFYQTPAEEAPKGMVARGHYTVKSKFIDDDKNDHLSWEWAFDIKKDWQ</sequence>
<gene>
    <name evidence="6" type="primary">LOC100375607</name>
</gene>
<dbReference type="SUPFAM" id="SSF81296">
    <property type="entry name" value="E set domains"/>
    <property type="match status" value="1"/>
</dbReference>
<evidence type="ECO:0000313" key="6">
    <source>
        <dbReference type="RefSeq" id="XP_002731647.1"/>
    </source>
</evidence>
<dbReference type="Proteomes" id="UP000694865">
    <property type="component" value="Unplaced"/>
</dbReference>
<proteinExistence type="inferred from homology"/>
<accession>A0ABM0GK57</accession>
<reference evidence="6" key="1">
    <citation type="submission" date="2025-08" db="UniProtKB">
        <authorList>
            <consortium name="RefSeq"/>
        </authorList>
    </citation>
    <scope>IDENTIFICATION</scope>
    <source>
        <tissue evidence="6">Testes</tissue>
    </source>
</reference>
<feature type="region of interest" description="Disordered" evidence="4">
    <location>
        <begin position="1"/>
        <end position="28"/>
    </location>
</feature>
<keyword evidence="5" id="KW-1185">Reference proteome</keyword>
<evidence type="ECO:0000256" key="3">
    <source>
        <dbReference type="ARBA" id="ARBA00022490"/>
    </source>
</evidence>
<organism evidence="5 6">
    <name type="scientific">Saccoglossus kowalevskii</name>
    <name type="common">Acorn worm</name>
    <dbReference type="NCBI Taxonomy" id="10224"/>
    <lineage>
        <taxon>Eukaryota</taxon>
        <taxon>Metazoa</taxon>
        <taxon>Hemichordata</taxon>
        <taxon>Enteropneusta</taxon>
        <taxon>Harrimaniidae</taxon>
        <taxon>Saccoglossus</taxon>
    </lineage>
</organism>
<comment type="similarity">
    <text evidence="2">Belongs to the Rho GDI family.</text>
</comment>
<dbReference type="GeneID" id="100375607"/>
<dbReference type="Gene3D" id="2.70.50.30">
    <property type="entry name" value="Coagulation Factor XIII, subunit A, domain 1"/>
    <property type="match status" value="1"/>
</dbReference>
<evidence type="ECO:0000256" key="1">
    <source>
        <dbReference type="ARBA" id="ARBA00004496"/>
    </source>
</evidence>
<evidence type="ECO:0000313" key="5">
    <source>
        <dbReference type="Proteomes" id="UP000694865"/>
    </source>
</evidence>
<dbReference type="PANTHER" id="PTHR10980:SF3">
    <property type="entry name" value="LD16419P"/>
    <property type="match status" value="1"/>
</dbReference>
<evidence type="ECO:0000256" key="4">
    <source>
        <dbReference type="SAM" id="MobiDB-lite"/>
    </source>
</evidence>
<dbReference type="InterPro" id="IPR000406">
    <property type="entry name" value="Rho_GDI"/>
</dbReference>
<dbReference type="PRINTS" id="PR00492">
    <property type="entry name" value="RHOGDI"/>
</dbReference>
<dbReference type="Pfam" id="PF02115">
    <property type="entry name" value="Rho_GDI"/>
    <property type="match status" value="1"/>
</dbReference>
<keyword evidence="3" id="KW-0963">Cytoplasm</keyword>
<dbReference type="RefSeq" id="XP_002731647.1">
    <property type="nucleotide sequence ID" value="XM_002731601.2"/>
</dbReference>
<comment type="subcellular location">
    <subcellularLocation>
        <location evidence="1">Cytoplasm</location>
    </subcellularLocation>
</comment>
<name>A0ABM0GK57_SACKO</name>
<dbReference type="InterPro" id="IPR024792">
    <property type="entry name" value="RhoGDI_dom_sf"/>
</dbReference>
<evidence type="ECO:0000256" key="2">
    <source>
        <dbReference type="ARBA" id="ARBA00009758"/>
    </source>
</evidence>
<dbReference type="InterPro" id="IPR014756">
    <property type="entry name" value="Ig_E-set"/>
</dbReference>